<gene>
    <name evidence="1" type="ORF">SAMN05414137_13945</name>
</gene>
<organism evidence="1 2">
    <name type="scientific">Streptacidiphilus jiangxiensis</name>
    <dbReference type="NCBI Taxonomy" id="235985"/>
    <lineage>
        <taxon>Bacteria</taxon>
        <taxon>Bacillati</taxon>
        <taxon>Actinomycetota</taxon>
        <taxon>Actinomycetes</taxon>
        <taxon>Kitasatosporales</taxon>
        <taxon>Streptomycetaceae</taxon>
        <taxon>Streptacidiphilus</taxon>
    </lineage>
</organism>
<dbReference type="AlphaFoldDB" id="A0A1H7ZZ00"/>
<sequence length="97" mass="10932">MTQPSHPRWTVSAEEHPTEVLQQILKSDEQLYRRLMLFLRSAALETGIAIDAGRRPPGMAMTDGRIALDVPREGVLVYYEPDPAVREMVVTDVVWVG</sequence>
<accession>A0A1H7ZZ00</accession>
<dbReference type="OrthoDB" id="3854587at2"/>
<dbReference type="STRING" id="235985.SAMN05414137_13945"/>
<protein>
    <submittedName>
        <fullName evidence="1">Uncharacterized protein</fullName>
    </submittedName>
</protein>
<name>A0A1H7ZZ00_STRJI</name>
<keyword evidence="2" id="KW-1185">Reference proteome</keyword>
<dbReference type="RefSeq" id="WP_042444931.1">
    <property type="nucleotide sequence ID" value="NZ_BBPN01000008.1"/>
</dbReference>
<evidence type="ECO:0000313" key="1">
    <source>
        <dbReference type="EMBL" id="SEM63902.1"/>
    </source>
</evidence>
<dbReference type="Proteomes" id="UP000183015">
    <property type="component" value="Unassembled WGS sequence"/>
</dbReference>
<proteinExistence type="predicted"/>
<reference evidence="2" key="1">
    <citation type="submission" date="2016-10" db="EMBL/GenBank/DDBJ databases">
        <authorList>
            <person name="Varghese N."/>
        </authorList>
    </citation>
    <scope>NUCLEOTIDE SEQUENCE [LARGE SCALE GENOMIC DNA]</scope>
    <source>
        <strain evidence="2">DSM 45096 / BCRC 16803 / CGMCC 4.1857 / CIP 109030 / JCM 12277 / KCTC 19219 / NBRC 100920 / 33214</strain>
    </source>
</reference>
<dbReference type="EMBL" id="FOAZ01000039">
    <property type="protein sequence ID" value="SEM63902.1"/>
    <property type="molecule type" value="Genomic_DNA"/>
</dbReference>
<evidence type="ECO:0000313" key="2">
    <source>
        <dbReference type="Proteomes" id="UP000183015"/>
    </source>
</evidence>